<comment type="caution">
    <text evidence="1">The sequence shown here is derived from an EMBL/GenBank/DDBJ whole genome shotgun (WGS) entry which is preliminary data.</text>
</comment>
<gene>
    <name evidence="1" type="ORF">CRP01_38725</name>
</gene>
<dbReference type="EMBL" id="PDUD01000062">
    <property type="protein sequence ID" value="PHN01144.1"/>
    <property type="molecule type" value="Genomic_DNA"/>
</dbReference>
<dbReference type="Proteomes" id="UP000223913">
    <property type="component" value="Unassembled WGS sequence"/>
</dbReference>
<name>A0A2D0MY08_FLAN2</name>
<protein>
    <submittedName>
        <fullName evidence="1">Uncharacterized protein</fullName>
    </submittedName>
</protein>
<organism evidence="1 2">
    <name type="scientific">Flavilitoribacter nigricans (strain ATCC 23147 / DSM 23189 / NBRC 102662 / NCIMB 1420 / SS-2)</name>
    <name type="common">Lewinella nigricans</name>
    <dbReference type="NCBI Taxonomy" id="1122177"/>
    <lineage>
        <taxon>Bacteria</taxon>
        <taxon>Pseudomonadati</taxon>
        <taxon>Bacteroidota</taxon>
        <taxon>Saprospiria</taxon>
        <taxon>Saprospirales</taxon>
        <taxon>Lewinellaceae</taxon>
        <taxon>Flavilitoribacter</taxon>
    </lineage>
</organism>
<dbReference type="AlphaFoldDB" id="A0A2D0MY08"/>
<evidence type="ECO:0000313" key="2">
    <source>
        <dbReference type="Proteomes" id="UP000223913"/>
    </source>
</evidence>
<proteinExistence type="predicted"/>
<keyword evidence="2" id="KW-1185">Reference proteome</keyword>
<evidence type="ECO:0000313" key="1">
    <source>
        <dbReference type="EMBL" id="PHN01144.1"/>
    </source>
</evidence>
<dbReference type="RefSeq" id="WP_099155476.1">
    <property type="nucleotide sequence ID" value="NZ_PDUD01000062.1"/>
</dbReference>
<sequence>MVHTNANLDLKTNEVIRTDRLYEALYDLCEEETVRITFVARDTEFLNEAWREDGESFLRVVLPYKEVLSTDNVDLLIAERLYEELDKLEWLEVAMMRQRLKSKMKKMMR</sequence>
<accession>A0A2D0MY08</accession>
<reference evidence="1 2" key="1">
    <citation type="submission" date="2017-10" db="EMBL/GenBank/DDBJ databases">
        <title>The draft genome sequence of Lewinella nigricans NBRC 102662.</title>
        <authorList>
            <person name="Wang K."/>
        </authorList>
    </citation>
    <scope>NUCLEOTIDE SEQUENCE [LARGE SCALE GENOMIC DNA]</scope>
    <source>
        <strain evidence="1 2">NBRC 102662</strain>
    </source>
</reference>